<dbReference type="InterPro" id="IPR004839">
    <property type="entry name" value="Aminotransferase_I/II_large"/>
</dbReference>
<reference evidence="7 8" key="1">
    <citation type="submission" date="2016-07" db="EMBL/GenBank/DDBJ databases">
        <authorList>
            <person name="Townsley L."/>
            <person name="Shank E.A."/>
        </authorList>
    </citation>
    <scope>NUCLEOTIDE SEQUENCE [LARGE SCALE GENOMIC DNA]</scope>
    <source>
        <strain evidence="7 8">CH01</strain>
    </source>
</reference>
<evidence type="ECO:0000256" key="2">
    <source>
        <dbReference type="ARBA" id="ARBA00012224"/>
    </source>
</evidence>
<dbReference type="Gene3D" id="3.40.640.10">
    <property type="entry name" value="Type I PLP-dependent aspartate aminotransferase-like (Major domain)"/>
    <property type="match status" value="1"/>
</dbReference>
<evidence type="ECO:0000256" key="5">
    <source>
        <dbReference type="ARBA" id="ARBA00037974"/>
    </source>
</evidence>
<proteinExistence type="inferred from homology"/>
<dbReference type="EC" id="4.4.1.13" evidence="2"/>
<comment type="cofactor">
    <cofactor evidence="1">
        <name>pyridoxal 5'-phosphate</name>
        <dbReference type="ChEBI" id="CHEBI:597326"/>
    </cofactor>
</comment>
<evidence type="ECO:0000313" key="7">
    <source>
        <dbReference type="EMBL" id="ODG89954.1"/>
    </source>
</evidence>
<evidence type="ECO:0000256" key="3">
    <source>
        <dbReference type="ARBA" id="ARBA00022898"/>
    </source>
</evidence>
<dbReference type="InterPro" id="IPR015424">
    <property type="entry name" value="PyrdxlP-dep_Trfase"/>
</dbReference>
<comment type="similarity">
    <text evidence="5">Belongs to the class-II pyridoxal-phosphate-dependent aminotransferase family. MalY/PatB cystathionine beta-lyase subfamily.</text>
</comment>
<dbReference type="PANTHER" id="PTHR43525:SF1">
    <property type="entry name" value="PROTEIN MALY"/>
    <property type="match status" value="1"/>
</dbReference>
<accession>A0ABX2ZN83</accession>
<dbReference type="CDD" id="cd00609">
    <property type="entry name" value="AAT_like"/>
    <property type="match status" value="1"/>
</dbReference>
<dbReference type="NCBIfam" id="TIGR04350">
    <property type="entry name" value="C_S_lyase_PatB"/>
    <property type="match status" value="1"/>
</dbReference>
<evidence type="ECO:0000256" key="4">
    <source>
        <dbReference type="ARBA" id="ARBA00023239"/>
    </source>
</evidence>
<evidence type="ECO:0000259" key="6">
    <source>
        <dbReference type="Pfam" id="PF00155"/>
    </source>
</evidence>
<dbReference type="PANTHER" id="PTHR43525">
    <property type="entry name" value="PROTEIN MALY"/>
    <property type="match status" value="1"/>
</dbReference>
<dbReference type="SUPFAM" id="SSF53383">
    <property type="entry name" value="PLP-dependent transferases"/>
    <property type="match status" value="1"/>
</dbReference>
<feature type="domain" description="Aminotransferase class I/classII large" evidence="6">
    <location>
        <begin position="30"/>
        <end position="385"/>
    </location>
</feature>
<dbReference type="Gene3D" id="3.90.1150.10">
    <property type="entry name" value="Aspartate Aminotransferase, domain 1"/>
    <property type="match status" value="1"/>
</dbReference>
<dbReference type="EMBL" id="MDKC01000036">
    <property type="protein sequence ID" value="ODG89954.1"/>
    <property type="molecule type" value="Genomic_DNA"/>
</dbReference>
<gene>
    <name evidence="7" type="ORF">BED47_13880</name>
</gene>
<dbReference type="InterPro" id="IPR051798">
    <property type="entry name" value="Class-II_PLP-Dep_Aminotrans"/>
</dbReference>
<dbReference type="InterPro" id="IPR027619">
    <property type="entry name" value="C-S_lyase_PatB-like"/>
</dbReference>
<dbReference type="RefSeq" id="WP_069035283.1">
    <property type="nucleotide sequence ID" value="NZ_MDKC01000036.1"/>
</dbReference>
<dbReference type="InterPro" id="IPR015421">
    <property type="entry name" value="PyrdxlP-dep_Trfase_major"/>
</dbReference>
<dbReference type="Proteomes" id="UP000094580">
    <property type="component" value="Unassembled WGS sequence"/>
</dbReference>
<sequence length="398" mass="45893">MKYKFDQIFDRTGTYCTQWDYIEDRFGVPDLLPFSISDTDFQSPDEIIHAIEKRMKHGIFGYTRWNHTEFKEAIIDWFRNRFSCEIKKDWIVYSPSVIYSISKLIEYLTNEGDHVVIQTPAYDAFFKVIQDNNRFISDNQLIYENGKYRINFKDLEQKLSHERAKVLLLCSPHNPTGRVWTKHELEIIVGLCNKHNVFIISDEIHMDIVHDPYSHSPIINTGSDLRNVCICTSASKTFNTPGLGGSYMILPNETLKQAFLLSLKNRDGLSSASIFGTLATIEAYKTCEEWVDELTEYIHDNLKTVEDFINEQLPNLKFTVPESTYLAWIDISGLPFSSEQLQHALVHHAKVAIMPGETYGEVGKGFIRMNIGCPKSKMIEGLNRLKKAIDYLESNTEC</sequence>
<name>A0ABX2ZN83_9BACI</name>
<dbReference type="Pfam" id="PF00155">
    <property type="entry name" value="Aminotran_1_2"/>
    <property type="match status" value="1"/>
</dbReference>
<keyword evidence="3" id="KW-0663">Pyridoxal phosphate</keyword>
<keyword evidence="8" id="KW-1185">Reference proteome</keyword>
<evidence type="ECO:0000256" key="1">
    <source>
        <dbReference type="ARBA" id="ARBA00001933"/>
    </source>
</evidence>
<keyword evidence="4" id="KW-0456">Lyase</keyword>
<comment type="caution">
    <text evidence="7">The sequence shown here is derived from an EMBL/GenBank/DDBJ whole genome shotgun (WGS) entry which is preliminary data.</text>
</comment>
<evidence type="ECO:0000313" key="8">
    <source>
        <dbReference type="Proteomes" id="UP000094580"/>
    </source>
</evidence>
<dbReference type="InterPro" id="IPR015422">
    <property type="entry name" value="PyrdxlP-dep_Trfase_small"/>
</dbReference>
<organism evidence="7 8">
    <name type="scientific">Gottfriedia luciferensis</name>
    <dbReference type="NCBI Taxonomy" id="178774"/>
    <lineage>
        <taxon>Bacteria</taxon>
        <taxon>Bacillati</taxon>
        <taxon>Bacillota</taxon>
        <taxon>Bacilli</taxon>
        <taxon>Bacillales</taxon>
        <taxon>Bacillaceae</taxon>
        <taxon>Gottfriedia</taxon>
    </lineage>
</organism>
<protein>
    <recommendedName>
        <fullName evidence="2">cysteine-S-conjugate beta-lyase</fullName>
        <ecNumber evidence="2">4.4.1.13</ecNumber>
    </recommendedName>
</protein>